<feature type="domain" description="Asparagine synthetase" evidence="1">
    <location>
        <begin position="4"/>
        <end position="106"/>
    </location>
</feature>
<gene>
    <name evidence="2" type="ORF">ACFP3U_34975</name>
</gene>
<name>A0ABW0XCA6_9ACTN</name>
<dbReference type="Pfam" id="PF00733">
    <property type="entry name" value="Asn_synthase"/>
    <property type="match status" value="1"/>
</dbReference>
<reference evidence="3" key="1">
    <citation type="journal article" date="2019" name="Int. J. Syst. Evol. Microbiol.">
        <title>The Global Catalogue of Microorganisms (GCM) 10K type strain sequencing project: providing services to taxonomists for standard genome sequencing and annotation.</title>
        <authorList>
            <consortium name="The Broad Institute Genomics Platform"/>
            <consortium name="The Broad Institute Genome Sequencing Center for Infectious Disease"/>
            <person name="Wu L."/>
            <person name="Ma J."/>
        </authorList>
    </citation>
    <scope>NUCLEOTIDE SEQUENCE [LARGE SCALE GENOMIC DNA]</scope>
    <source>
        <strain evidence="3">CGMCC 4.1437</strain>
    </source>
</reference>
<protein>
    <submittedName>
        <fullName evidence="2">Asparagine synthase-related protein</fullName>
    </submittedName>
</protein>
<evidence type="ECO:0000313" key="2">
    <source>
        <dbReference type="EMBL" id="MFC5668157.1"/>
    </source>
</evidence>
<organism evidence="2 3">
    <name type="scientific">Kitasatospora misakiensis</name>
    <dbReference type="NCBI Taxonomy" id="67330"/>
    <lineage>
        <taxon>Bacteria</taxon>
        <taxon>Bacillati</taxon>
        <taxon>Actinomycetota</taxon>
        <taxon>Actinomycetes</taxon>
        <taxon>Kitasatosporales</taxon>
        <taxon>Streptomycetaceae</taxon>
        <taxon>Kitasatospora</taxon>
    </lineage>
</organism>
<dbReference type="RefSeq" id="WP_380229802.1">
    <property type="nucleotide sequence ID" value="NZ_JBHSOF010000083.1"/>
</dbReference>
<dbReference type="Proteomes" id="UP001595975">
    <property type="component" value="Unassembled WGS sequence"/>
</dbReference>
<evidence type="ECO:0000259" key="1">
    <source>
        <dbReference type="Pfam" id="PF00733"/>
    </source>
</evidence>
<dbReference type="EMBL" id="JBHSOF010000083">
    <property type="protein sequence ID" value="MFC5668157.1"/>
    <property type="molecule type" value="Genomic_DNA"/>
</dbReference>
<accession>A0ABW0XCA6</accession>
<dbReference type="InterPro" id="IPR001962">
    <property type="entry name" value="Asn_synthase"/>
</dbReference>
<feature type="non-terminal residue" evidence="2">
    <location>
        <position position="137"/>
    </location>
</feature>
<sequence length="137" mass="14932">MINAVLTTPLGLRPPLYAYKPILAQAMASLLPPETARRTTKGSFNADHYTGLRTNLQELSAMVDGHLASLGLVHPGRLRSHLRLAAGGLSTSIAPLEQVLTAEAWLTAHHRDPVPDWTQKASAIRLQRMTFRCSGMV</sequence>
<evidence type="ECO:0000313" key="3">
    <source>
        <dbReference type="Proteomes" id="UP001595975"/>
    </source>
</evidence>
<proteinExistence type="predicted"/>
<comment type="caution">
    <text evidence="2">The sequence shown here is derived from an EMBL/GenBank/DDBJ whole genome shotgun (WGS) entry which is preliminary data.</text>
</comment>
<keyword evidence="3" id="KW-1185">Reference proteome</keyword>